<dbReference type="SUPFAM" id="SSF46785">
    <property type="entry name" value="Winged helix' DNA-binding domain"/>
    <property type="match status" value="1"/>
</dbReference>
<evidence type="ECO:0000313" key="1">
    <source>
        <dbReference type="EMBL" id="ATG47614.1"/>
    </source>
</evidence>
<gene>
    <name evidence="1" type="ORF">CEW89_08515</name>
</gene>
<dbReference type="InterPro" id="IPR036390">
    <property type="entry name" value="WH_DNA-bd_sf"/>
</dbReference>
<dbReference type="EMBL" id="CP022196">
    <property type="protein sequence ID" value="ATG47614.1"/>
    <property type="molecule type" value="Genomic_DNA"/>
</dbReference>
<dbReference type="InterPro" id="IPR036388">
    <property type="entry name" value="WH-like_DNA-bd_sf"/>
</dbReference>
<organism evidence="1 2">
    <name type="scientific">Celeribacter ethanolicus</name>
    <dbReference type="NCBI Taxonomy" id="1758178"/>
    <lineage>
        <taxon>Bacteria</taxon>
        <taxon>Pseudomonadati</taxon>
        <taxon>Pseudomonadota</taxon>
        <taxon>Alphaproteobacteria</taxon>
        <taxon>Rhodobacterales</taxon>
        <taxon>Roseobacteraceae</taxon>
        <taxon>Celeribacter</taxon>
    </lineage>
</organism>
<dbReference type="AlphaFoldDB" id="A0A291GC32"/>
<proteinExistence type="predicted"/>
<dbReference type="RefSeq" id="WP_096805599.1">
    <property type="nucleotide sequence ID" value="NZ_CP022196.1"/>
</dbReference>
<dbReference type="Proteomes" id="UP000217935">
    <property type="component" value="Chromosome"/>
</dbReference>
<accession>A0A291GC32</accession>
<dbReference type="Gene3D" id="1.10.10.10">
    <property type="entry name" value="Winged helix-like DNA-binding domain superfamily/Winged helix DNA-binding domain"/>
    <property type="match status" value="1"/>
</dbReference>
<dbReference type="KEGG" id="ceh:CEW89_08515"/>
<reference evidence="1 2" key="1">
    <citation type="submission" date="2017-06" db="EMBL/GenBank/DDBJ databases">
        <title>Celeribacter sp. TSPH2 complete genome sequence.</title>
        <authorList>
            <person name="Woo J.-H."/>
            <person name="Kim H.-S."/>
        </authorList>
    </citation>
    <scope>NUCLEOTIDE SEQUENCE [LARGE SCALE GENOMIC DNA]</scope>
    <source>
        <strain evidence="1 2">TSPH2</strain>
    </source>
</reference>
<sequence>MSFDVVSAVVARPFASVSQKSSMGREVGRAWVRVASMYEGEIGERMVAAAVADGHRGLAPVSRTGATNYVKHASLAAQILAVLGGRVGGLTVGEIAEALGGGRVKSVMWCTGDMQSRGLVTRSKGSGASVFVAMTARGREVLAGCERVERA</sequence>
<name>A0A291GC32_9RHOB</name>
<keyword evidence="2" id="KW-1185">Reference proteome</keyword>
<protein>
    <submittedName>
        <fullName evidence="1">Uncharacterized protein</fullName>
    </submittedName>
</protein>
<evidence type="ECO:0000313" key="2">
    <source>
        <dbReference type="Proteomes" id="UP000217935"/>
    </source>
</evidence>